<gene>
    <name evidence="2" type="ORF">PCOR1329_LOCUS77051</name>
</gene>
<accession>A0ABN9XK67</accession>
<evidence type="ECO:0000256" key="1">
    <source>
        <dbReference type="SAM" id="MobiDB-lite"/>
    </source>
</evidence>
<organism evidence="2 3">
    <name type="scientific">Prorocentrum cordatum</name>
    <dbReference type="NCBI Taxonomy" id="2364126"/>
    <lineage>
        <taxon>Eukaryota</taxon>
        <taxon>Sar</taxon>
        <taxon>Alveolata</taxon>
        <taxon>Dinophyceae</taxon>
        <taxon>Prorocentrales</taxon>
        <taxon>Prorocentraceae</taxon>
        <taxon>Prorocentrum</taxon>
    </lineage>
</organism>
<name>A0ABN9XK67_9DINO</name>
<feature type="compositionally biased region" description="Basic and acidic residues" evidence="1">
    <location>
        <begin position="56"/>
        <end position="65"/>
    </location>
</feature>
<sequence>MFQGCLVVRQSSRRTQSSPALVPLDRPRLLQVCQVLHAGLDLRGGPDRQALALLRRDALPQEGRQRGRPGGQRRRDRAACLRQRHAPLVSRARDQLRANARQRADLLVAGSHRDQPEAPDRVPAVRPDSVGYPAAFRRPAGAVRHAPGRRQPHEGGGGRGGARRGGRAERRHDREESGEGGRGGEQMEGEERRGEERRGEERRGEERRGEERRGEERSGAERRGEERSGGEGAGGKKRGRQGGVGEETGGGEDEREGRRRKREDEEA</sequence>
<keyword evidence="3" id="KW-1185">Reference proteome</keyword>
<dbReference type="Proteomes" id="UP001189429">
    <property type="component" value="Unassembled WGS sequence"/>
</dbReference>
<evidence type="ECO:0000313" key="3">
    <source>
        <dbReference type="Proteomes" id="UP001189429"/>
    </source>
</evidence>
<feature type="region of interest" description="Disordered" evidence="1">
    <location>
        <begin position="107"/>
        <end position="267"/>
    </location>
</feature>
<feature type="compositionally biased region" description="Basic and acidic residues" evidence="1">
    <location>
        <begin position="166"/>
        <end position="179"/>
    </location>
</feature>
<feature type="compositionally biased region" description="Basic and acidic residues" evidence="1">
    <location>
        <begin position="111"/>
        <end position="120"/>
    </location>
</feature>
<feature type="compositionally biased region" description="Basic and acidic residues" evidence="1">
    <location>
        <begin position="189"/>
        <end position="229"/>
    </location>
</feature>
<feature type="region of interest" description="Disordered" evidence="1">
    <location>
        <begin position="56"/>
        <end position="79"/>
    </location>
</feature>
<protein>
    <submittedName>
        <fullName evidence="2">Uncharacterized protein</fullName>
    </submittedName>
</protein>
<evidence type="ECO:0000313" key="2">
    <source>
        <dbReference type="EMBL" id="CAK0899576.1"/>
    </source>
</evidence>
<comment type="caution">
    <text evidence="2">The sequence shown here is derived from an EMBL/GenBank/DDBJ whole genome shotgun (WGS) entry which is preliminary data.</text>
</comment>
<dbReference type="EMBL" id="CAUYUJ010020627">
    <property type="protein sequence ID" value="CAK0899576.1"/>
    <property type="molecule type" value="Genomic_DNA"/>
</dbReference>
<reference evidence="2" key="1">
    <citation type="submission" date="2023-10" db="EMBL/GenBank/DDBJ databases">
        <authorList>
            <person name="Chen Y."/>
            <person name="Shah S."/>
            <person name="Dougan E. K."/>
            <person name="Thang M."/>
            <person name="Chan C."/>
        </authorList>
    </citation>
    <scope>NUCLEOTIDE SEQUENCE [LARGE SCALE GENOMIC DNA]</scope>
</reference>
<proteinExistence type="predicted"/>